<gene>
    <name evidence="7" type="primary">yhhJ</name>
    <name evidence="7" type="ORF">NCTC12022_02658</name>
</gene>
<evidence type="ECO:0000256" key="5">
    <source>
        <dbReference type="SAM" id="Phobius"/>
    </source>
</evidence>
<dbReference type="InterPro" id="IPR047817">
    <property type="entry name" value="ABC2_TM_bact-type"/>
</dbReference>
<dbReference type="AlphaFoldDB" id="A0A2X1R9I0"/>
<keyword evidence="2 5" id="KW-0812">Transmembrane</keyword>
<keyword evidence="3 5" id="KW-1133">Transmembrane helix</keyword>
<evidence type="ECO:0000256" key="1">
    <source>
        <dbReference type="ARBA" id="ARBA00004141"/>
    </source>
</evidence>
<evidence type="ECO:0000256" key="2">
    <source>
        <dbReference type="ARBA" id="ARBA00022692"/>
    </source>
</evidence>
<evidence type="ECO:0000256" key="4">
    <source>
        <dbReference type="ARBA" id="ARBA00023136"/>
    </source>
</evidence>
<dbReference type="PROSITE" id="PS51012">
    <property type="entry name" value="ABC_TM2"/>
    <property type="match status" value="1"/>
</dbReference>
<protein>
    <submittedName>
        <fullName evidence="7">ABC transporter permease</fullName>
    </submittedName>
</protein>
<keyword evidence="4 5" id="KW-0472">Membrane</keyword>
<dbReference type="InterPro" id="IPR013525">
    <property type="entry name" value="ABC2_TM"/>
</dbReference>
<evidence type="ECO:0000256" key="3">
    <source>
        <dbReference type="ARBA" id="ARBA00022989"/>
    </source>
</evidence>
<accession>A0A2X1R9I0</accession>
<feature type="transmembrane region" description="Helical" evidence="5">
    <location>
        <begin position="43"/>
        <end position="59"/>
    </location>
</feature>
<dbReference type="Proteomes" id="UP000251942">
    <property type="component" value="Unassembled WGS sequence"/>
</dbReference>
<dbReference type="GO" id="GO:0016020">
    <property type="term" value="C:membrane"/>
    <property type="evidence" value="ECO:0007669"/>
    <property type="project" value="UniProtKB-SubCell"/>
</dbReference>
<proteinExistence type="predicted"/>
<feature type="transmembrane region" description="Helical" evidence="5">
    <location>
        <begin position="12"/>
        <end position="31"/>
    </location>
</feature>
<dbReference type="GO" id="GO:0140359">
    <property type="term" value="F:ABC-type transporter activity"/>
    <property type="evidence" value="ECO:0007669"/>
    <property type="project" value="InterPro"/>
</dbReference>
<dbReference type="Pfam" id="PF12698">
    <property type="entry name" value="ABC2_membrane_3"/>
    <property type="match status" value="1"/>
</dbReference>
<evidence type="ECO:0000313" key="8">
    <source>
        <dbReference type="Proteomes" id="UP000251942"/>
    </source>
</evidence>
<feature type="domain" description="ABC transmembrane type-2" evidence="6">
    <location>
        <begin position="1"/>
        <end position="65"/>
    </location>
</feature>
<evidence type="ECO:0000259" key="6">
    <source>
        <dbReference type="PROSITE" id="PS51012"/>
    </source>
</evidence>
<organism evidence="7 8">
    <name type="scientific">Legionella feeleii</name>
    <dbReference type="NCBI Taxonomy" id="453"/>
    <lineage>
        <taxon>Bacteria</taxon>
        <taxon>Pseudomonadati</taxon>
        <taxon>Pseudomonadota</taxon>
        <taxon>Gammaproteobacteria</taxon>
        <taxon>Legionellales</taxon>
        <taxon>Legionellaceae</taxon>
        <taxon>Legionella</taxon>
    </lineage>
</organism>
<dbReference type="EMBL" id="UASS01000027">
    <property type="protein sequence ID" value="SPX61902.1"/>
    <property type="molecule type" value="Genomic_DNA"/>
</dbReference>
<comment type="subcellular location">
    <subcellularLocation>
        <location evidence="1">Membrane</location>
        <topology evidence="1">Multi-pass membrane protein</topology>
    </subcellularLocation>
</comment>
<sequence>MFPFRGMPDWAQWLGNILPLTHFLVVVRGILLKGNGFWEVWRQIIPIIAFMAVVMIIGFKRYRKTLD</sequence>
<evidence type="ECO:0000313" key="7">
    <source>
        <dbReference type="EMBL" id="SPX61902.1"/>
    </source>
</evidence>
<reference evidence="7 8" key="1">
    <citation type="submission" date="2018-06" db="EMBL/GenBank/DDBJ databases">
        <authorList>
            <consortium name="Pathogen Informatics"/>
            <person name="Doyle S."/>
        </authorList>
    </citation>
    <scope>NUCLEOTIDE SEQUENCE [LARGE SCALE GENOMIC DNA]</scope>
    <source>
        <strain evidence="7 8">NCTC12022</strain>
    </source>
</reference>
<name>A0A2X1R9I0_9GAMM</name>